<sequence>MYDVCRIEAVLILQTQSFQIIIFQSSLYILDGCQDLTSHHIGRMVDISENGDKLRSLRIGQLSPASSMVHPGQTL</sequence>
<dbReference type="OrthoDB" id="10358253at2759"/>
<dbReference type="HOGENOM" id="CLU_2670706_0_0_1"/>
<dbReference type="RefSeq" id="XP_007686261.1">
    <property type="nucleotide sequence ID" value="XM_007688071.1"/>
</dbReference>
<dbReference type="Proteomes" id="UP000054032">
    <property type="component" value="Unassembled WGS sequence"/>
</dbReference>
<name>W6ZBM6_COCMI</name>
<accession>W6ZBM6</accession>
<dbReference type="AlphaFoldDB" id="W6ZBM6"/>
<protein>
    <submittedName>
        <fullName evidence="1">Uncharacterized protein</fullName>
    </submittedName>
</protein>
<keyword evidence="2" id="KW-1185">Reference proteome</keyword>
<evidence type="ECO:0000313" key="2">
    <source>
        <dbReference type="Proteomes" id="UP000054032"/>
    </source>
</evidence>
<dbReference type="GeneID" id="19127751"/>
<organism evidence="1 2">
    <name type="scientific">Bipolaris oryzae ATCC 44560</name>
    <dbReference type="NCBI Taxonomy" id="930090"/>
    <lineage>
        <taxon>Eukaryota</taxon>
        <taxon>Fungi</taxon>
        <taxon>Dikarya</taxon>
        <taxon>Ascomycota</taxon>
        <taxon>Pezizomycotina</taxon>
        <taxon>Dothideomycetes</taxon>
        <taxon>Pleosporomycetidae</taxon>
        <taxon>Pleosporales</taxon>
        <taxon>Pleosporineae</taxon>
        <taxon>Pleosporaceae</taxon>
        <taxon>Bipolaris</taxon>
    </lineage>
</organism>
<evidence type="ECO:0000313" key="1">
    <source>
        <dbReference type="EMBL" id="EUC47198.1"/>
    </source>
</evidence>
<dbReference type="KEGG" id="bor:COCMIDRAFT_90787"/>
<gene>
    <name evidence="1" type="ORF">COCMIDRAFT_90787</name>
</gene>
<reference evidence="1 2" key="1">
    <citation type="journal article" date="2013" name="PLoS Genet.">
        <title>Comparative genome structure, secondary metabolite, and effector coding capacity across Cochliobolus pathogens.</title>
        <authorList>
            <person name="Condon B.J."/>
            <person name="Leng Y."/>
            <person name="Wu D."/>
            <person name="Bushley K.E."/>
            <person name="Ohm R.A."/>
            <person name="Otillar R."/>
            <person name="Martin J."/>
            <person name="Schackwitz W."/>
            <person name="Grimwood J."/>
            <person name="MohdZainudin N."/>
            <person name="Xue C."/>
            <person name="Wang R."/>
            <person name="Manning V.A."/>
            <person name="Dhillon B."/>
            <person name="Tu Z.J."/>
            <person name="Steffenson B.J."/>
            <person name="Salamov A."/>
            <person name="Sun H."/>
            <person name="Lowry S."/>
            <person name="LaButti K."/>
            <person name="Han J."/>
            <person name="Copeland A."/>
            <person name="Lindquist E."/>
            <person name="Barry K."/>
            <person name="Schmutz J."/>
            <person name="Baker S.E."/>
            <person name="Ciuffetti L.M."/>
            <person name="Grigoriev I.V."/>
            <person name="Zhong S."/>
            <person name="Turgeon B.G."/>
        </authorList>
    </citation>
    <scope>NUCLEOTIDE SEQUENCE [LARGE SCALE GENOMIC DNA]</scope>
    <source>
        <strain evidence="1 2">ATCC 44560</strain>
    </source>
</reference>
<proteinExistence type="predicted"/>
<dbReference type="EMBL" id="KI963955">
    <property type="protein sequence ID" value="EUC47198.1"/>
    <property type="molecule type" value="Genomic_DNA"/>
</dbReference>